<sequence>MGPHSKRTRAPAPQPVPPSVPPSVPPLEPQSVPPRPPHLVQRPPHPFLPSAFTSTHGPGSWIPPRPPQSMAPSSVSSWLAELQQQSVAGDSAQGPCWAPPADIGGSASPWYTTGNIDDSNPQAWTEKRLLWTKEEDRRLMMLVMNGH</sequence>
<accession>A0A0Q3NWS7</accession>
<feature type="compositionally biased region" description="Polar residues" evidence="1">
    <location>
        <begin position="109"/>
        <end position="119"/>
    </location>
</feature>
<dbReference type="InParanoid" id="A0A0Q3NWS7"/>
<name>A0A0Q3NWS7_BRADI</name>
<keyword evidence="4" id="KW-1185">Reference proteome</keyword>
<evidence type="ECO:0000313" key="4">
    <source>
        <dbReference type="Proteomes" id="UP000008810"/>
    </source>
</evidence>
<dbReference type="AlphaFoldDB" id="A0A0Q3NWS7"/>
<feature type="compositionally biased region" description="Pro residues" evidence="1">
    <location>
        <begin position="12"/>
        <end position="47"/>
    </location>
</feature>
<evidence type="ECO:0000313" key="3">
    <source>
        <dbReference type="EnsemblPlants" id="KQK22030"/>
    </source>
</evidence>
<dbReference type="EMBL" id="CM000880">
    <property type="protein sequence ID" value="KQK22030.1"/>
    <property type="molecule type" value="Genomic_DNA"/>
</dbReference>
<evidence type="ECO:0000256" key="1">
    <source>
        <dbReference type="SAM" id="MobiDB-lite"/>
    </source>
</evidence>
<feature type="compositionally biased region" description="Polar residues" evidence="1">
    <location>
        <begin position="70"/>
        <end position="88"/>
    </location>
</feature>
<feature type="region of interest" description="Disordered" evidence="1">
    <location>
        <begin position="1"/>
        <end position="119"/>
    </location>
</feature>
<dbReference type="EnsemblPlants" id="KQK22030">
    <property type="protein sequence ID" value="KQK22030"/>
    <property type="gene ID" value="BRADI_1g64652v3"/>
</dbReference>
<protein>
    <submittedName>
        <fullName evidence="2 3">Uncharacterized protein</fullName>
    </submittedName>
</protein>
<dbReference type="STRING" id="15368.A0A0Q3NWS7"/>
<dbReference type="Proteomes" id="UP000008810">
    <property type="component" value="Chromosome 1"/>
</dbReference>
<evidence type="ECO:0000313" key="2">
    <source>
        <dbReference type="EMBL" id="KQK22030.1"/>
    </source>
</evidence>
<organism evidence="2">
    <name type="scientific">Brachypodium distachyon</name>
    <name type="common">Purple false brome</name>
    <name type="synonym">Trachynia distachya</name>
    <dbReference type="NCBI Taxonomy" id="15368"/>
    <lineage>
        <taxon>Eukaryota</taxon>
        <taxon>Viridiplantae</taxon>
        <taxon>Streptophyta</taxon>
        <taxon>Embryophyta</taxon>
        <taxon>Tracheophyta</taxon>
        <taxon>Spermatophyta</taxon>
        <taxon>Magnoliopsida</taxon>
        <taxon>Liliopsida</taxon>
        <taxon>Poales</taxon>
        <taxon>Poaceae</taxon>
        <taxon>BOP clade</taxon>
        <taxon>Pooideae</taxon>
        <taxon>Stipodae</taxon>
        <taxon>Brachypodieae</taxon>
        <taxon>Brachypodium</taxon>
    </lineage>
</organism>
<gene>
    <name evidence="2" type="ORF">BRADI_1g64652v3</name>
</gene>
<reference evidence="2" key="2">
    <citation type="submission" date="2017-06" db="EMBL/GenBank/DDBJ databases">
        <title>WGS assembly of Brachypodium distachyon.</title>
        <authorList>
            <consortium name="The International Brachypodium Initiative"/>
            <person name="Lucas S."/>
            <person name="Harmon-Smith M."/>
            <person name="Lail K."/>
            <person name="Tice H."/>
            <person name="Grimwood J."/>
            <person name="Bruce D."/>
            <person name="Barry K."/>
            <person name="Shu S."/>
            <person name="Lindquist E."/>
            <person name="Wang M."/>
            <person name="Pitluck S."/>
            <person name="Vogel J.P."/>
            <person name="Garvin D.F."/>
            <person name="Mockler T.C."/>
            <person name="Schmutz J."/>
            <person name="Rokhsar D."/>
            <person name="Bevan M.W."/>
        </authorList>
    </citation>
    <scope>NUCLEOTIDE SEQUENCE</scope>
    <source>
        <strain evidence="2">Bd21</strain>
    </source>
</reference>
<reference evidence="3" key="3">
    <citation type="submission" date="2018-08" db="UniProtKB">
        <authorList>
            <consortium name="EnsemblPlants"/>
        </authorList>
    </citation>
    <scope>IDENTIFICATION</scope>
    <source>
        <strain evidence="3">cv. Bd21</strain>
    </source>
</reference>
<reference evidence="2 3" key="1">
    <citation type="journal article" date="2010" name="Nature">
        <title>Genome sequencing and analysis of the model grass Brachypodium distachyon.</title>
        <authorList>
            <consortium name="International Brachypodium Initiative"/>
        </authorList>
    </citation>
    <scope>NUCLEOTIDE SEQUENCE [LARGE SCALE GENOMIC DNA]</scope>
    <source>
        <strain evidence="2 3">Bd21</strain>
    </source>
</reference>
<proteinExistence type="predicted"/>
<dbReference type="OrthoDB" id="706832at2759"/>
<dbReference type="Gramene" id="KQK22030">
    <property type="protein sequence ID" value="KQK22030"/>
    <property type="gene ID" value="BRADI_1g64652v3"/>
</dbReference>